<comment type="caution">
    <text evidence="2">The sequence shown here is derived from an EMBL/GenBank/DDBJ whole genome shotgun (WGS) entry which is preliminary data.</text>
</comment>
<organism evidence="2 3">
    <name type="scientific">Lates japonicus</name>
    <name type="common">Japanese lates</name>
    <dbReference type="NCBI Taxonomy" id="270547"/>
    <lineage>
        <taxon>Eukaryota</taxon>
        <taxon>Metazoa</taxon>
        <taxon>Chordata</taxon>
        <taxon>Craniata</taxon>
        <taxon>Vertebrata</taxon>
        <taxon>Euteleostomi</taxon>
        <taxon>Actinopterygii</taxon>
        <taxon>Neopterygii</taxon>
        <taxon>Teleostei</taxon>
        <taxon>Neoteleostei</taxon>
        <taxon>Acanthomorphata</taxon>
        <taxon>Carangaria</taxon>
        <taxon>Carangaria incertae sedis</taxon>
        <taxon>Centropomidae</taxon>
        <taxon>Lates</taxon>
    </lineage>
</organism>
<name>A0AAD3MZK0_LATJO</name>
<reference evidence="2" key="1">
    <citation type="submission" date="2022-08" db="EMBL/GenBank/DDBJ databases">
        <title>Genome sequencing of akame (Lates japonicus).</title>
        <authorList>
            <person name="Hashiguchi Y."/>
            <person name="Takahashi H."/>
        </authorList>
    </citation>
    <scope>NUCLEOTIDE SEQUENCE</scope>
    <source>
        <strain evidence="2">Kochi</strain>
    </source>
</reference>
<proteinExistence type="predicted"/>
<evidence type="ECO:0000313" key="3">
    <source>
        <dbReference type="Proteomes" id="UP001279410"/>
    </source>
</evidence>
<protein>
    <submittedName>
        <fullName evidence="2">Uncharacterized protein</fullName>
    </submittedName>
</protein>
<dbReference type="AlphaFoldDB" id="A0AAD3MZK0"/>
<dbReference type="Proteomes" id="UP001279410">
    <property type="component" value="Unassembled WGS sequence"/>
</dbReference>
<dbReference type="EMBL" id="BRZM01000052">
    <property type="protein sequence ID" value="GLD62542.1"/>
    <property type="molecule type" value="Genomic_DNA"/>
</dbReference>
<gene>
    <name evidence="2" type="ORF">AKAME5_001424900</name>
</gene>
<evidence type="ECO:0000256" key="1">
    <source>
        <dbReference type="SAM" id="MobiDB-lite"/>
    </source>
</evidence>
<sequence length="395" mass="44009">MSEQGCEEKTSEEVETVSPAQRQRRSDPNQSTRKLTALKQVFSASVNCFRCTTKPAEGGDHNEGEYHPITIFNRHTRDSVDLNAICGASAAGIHQCSHAEHKSPVEEREAIKSKAFKPYNPLIVVQSKAKSARPKGFWRQKAKKSFFKERTEETKEYITGEIIILVNEHADETMTLSTYPENEVKCYPETLTVTVDVSDITSEIKDKNAQSEAPKTPSHDVGNVVDVMAGREGNVSREIQMIPQSLEDSCDAQNNMESLDSLHQKENTNTLHVTSERTASEHPEVRDEIRLCATFNSDSFSFHHNVAAENSIGPVGNKILGGTLTDDGSVMENLRLYASGGSFHVRPVHSEQQCEERELILLQTAYSVVQAAVKTALKQFKDELWDSAVHMDLCN</sequence>
<evidence type="ECO:0000313" key="2">
    <source>
        <dbReference type="EMBL" id="GLD62542.1"/>
    </source>
</evidence>
<accession>A0AAD3MZK0</accession>
<feature type="compositionally biased region" description="Basic and acidic residues" evidence="1">
    <location>
        <begin position="1"/>
        <end position="12"/>
    </location>
</feature>
<feature type="region of interest" description="Disordered" evidence="1">
    <location>
        <begin position="1"/>
        <end position="33"/>
    </location>
</feature>
<keyword evidence="3" id="KW-1185">Reference proteome</keyword>